<reference evidence="8 9" key="1">
    <citation type="submission" date="2019-06" db="EMBL/GenBank/DDBJ databases">
        <title>Sequencing the genomes of 1000 actinobacteria strains.</title>
        <authorList>
            <person name="Klenk H.-P."/>
        </authorList>
    </citation>
    <scope>NUCLEOTIDE SEQUENCE [LARGE SCALE GENOMIC DNA]</scope>
    <source>
        <strain evidence="8 9">DSM 45015</strain>
    </source>
</reference>
<keyword evidence="9" id="KW-1185">Reference proteome</keyword>
<comment type="subcellular location">
    <subcellularLocation>
        <location evidence="1">Cell membrane</location>
        <topology evidence="1">Multi-pass membrane protein</topology>
    </subcellularLocation>
</comment>
<keyword evidence="3 6" id="KW-0812">Transmembrane</keyword>
<dbReference type="GO" id="GO:0005886">
    <property type="term" value="C:plasma membrane"/>
    <property type="evidence" value="ECO:0007669"/>
    <property type="project" value="UniProtKB-SubCell"/>
</dbReference>
<comment type="caution">
    <text evidence="8">The sequence shown here is derived from an EMBL/GenBank/DDBJ whole genome shotgun (WGS) entry which is preliminary data.</text>
</comment>
<feature type="transmembrane region" description="Helical" evidence="6">
    <location>
        <begin position="275"/>
        <end position="294"/>
    </location>
</feature>
<dbReference type="EMBL" id="VFQC01000001">
    <property type="protein sequence ID" value="TQN32666.1"/>
    <property type="molecule type" value="Genomic_DNA"/>
</dbReference>
<evidence type="ECO:0000256" key="6">
    <source>
        <dbReference type="SAM" id="Phobius"/>
    </source>
</evidence>
<dbReference type="PANTHER" id="PTHR35007:SF1">
    <property type="entry name" value="PILUS ASSEMBLY PROTEIN"/>
    <property type="match status" value="1"/>
</dbReference>
<dbReference type="RefSeq" id="WP_246062271.1">
    <property type="nucleotide sequence ID" value="NZ_VFQC01000001.1"/>
</dbReference>
<keyword evidence="5 6" id="KW-0472">Membrane</keyword>
<accession>A0A543NLI0</accession>
<evidence type="ECO:0000313" key="9">
    <source>
        <dbReference type="Proteomes" id="UP000317422"/>
    </source>
</evidence>
<gene>
    <name evidence="8" type="ORF">FHX37_2643</name>
</gene>
<dbReference type="PANTHER" id="PTHR35007">
    <property type="entry name" value="INTEGRAL MEMBRANE PROTEIN-RELATED"/>
    <property type="match status" value="1"/>
</dbReference>
<evidence type="ECO:0000256" key="1">
    <source>
        <dbReference type="ARBA" id="ARBA00004651"/>
    </source>
</evidence>
<keyword evidence="2" id="KW-1003">Cell membrane</keyword>
<evidence type="ECO:0000313" key="8">
    <source>
        <dbReference type="EMBL" id="TQN32666.1"/>
    </source>
</evidence>
<dbReference type="InterPro" id="IPR018076">
    <property type="entry name" value="T2SS_GspF_dom"/>
</dbReference>
<evidence type="ECO:0000256" key="5">
    <source>
        <dbReference type="ARBA" id="ARBA00023136"/>
    </source>
</evidence>
<feature type="transmembrane region" description="Helical" evidence="6">
    <location>
        <begin position="125"/>
        <end position="143"/>
    </location>
</feature>
<dbReference type="Proteomes" id="UP000317422">
    <property type="component" value="Unassembled WGS sequence"/>
</dbReference>
<feature type="domain" description="Type II secretion system protein GspF" evidence="7">
    <location>
        <begin position="161"/>
        <end position="289"/>
    </location>
</feature>
<proteinExistence type="predicted"/>
<sequence>MNTVTVTAGASGAVIGLGVWLLLMIRHTRPSLAERLADPPSPDSTTFPPASAGWLSRCGSSGVPLLSALGLPTAHTRARLAVCDRTPDSYLAEKTAAGLVAITVPPLLATVLTLAGISITTPVAGGLWAVFALICWLAPDLALRNQAERNRDELRHAAAAFADLVVISLAGGAGVNGALQDASQSGTGWAMSRIRAALHQAALRREAPWQALGELGARYDVAAFDELAASLRLAGADGARVRASLSAKAHTLRTQHLAQLEADAHSATERMSLPVVLLFAGFLIMIGYPALSLITTTL</sequence>
<feature type="transmembrane region" description="Helical" evidence="6">
    <location>
        <begin position="6"/>
        <end position="25"/>
    </location>
</feature>
<keyword evidence="4 6" id="KW-1133">Transmembrane helix</keyword>
<dbReference type="Pfam" id="PF00482">
    <property type="entry name" value="T2SSF"/>
    <property type="match status" value="1"/>
</dbReference>
<evidence type="ECO:0000256" key="3">
    <source>
        <dbReference type="ARBA" id="ARBA00022692"/>
    </source>
</evidence>
<feature type="transmembrane region" description="Helical" evidence="6">
    <location>
        <begin position="95"/>
        <end position="119"/>
    </location>
</feature>
<organism evidence="8 9">
    <name type="scientific">Haloactinospora alba</name>
    <dbReference type="NCBI Taxonomy" id="405555"/>
    <lineage>
        <taxon>Bacteria</taxon>
        <taxon>Bacillati</taxon>
        <taxon>Actinomycetota</taxon>
        <taxon>Actinomycetes</taxon>
        <taxon>Streptosporangiales</taxon>
        <taxon>Nocardiopsidaceae</taxon>
        <taxon>Haloactinospora</taxon>
    </lineage>
</organism>
<evidence type="ECO:0000256" key="2">
    <source>
        <dbReference type="ARBA" id="ARBA00022475"/>
    </source>
</evidence>
<protein>
    <submittedName>
        <fullName evidence="8">Type II secretion system (T2SS) protein F</fullName>
    </submittedName>
</protein>
<dbReference type="AlphaFoldDB" id="A0A543NLI0"/>
<evidence type="ECO:0000259" key="7">
    <source>
        <dbReference type="Pfam" id="PF00482"/>
    </source>
</evidence>
<name>A0A543NLI0_9ACTN</name>
<evidence type="ECO:0000256" key="4">
    <source>
        <dbReference type="ARBA" id="ARBA00022989"/>
    </source>
</evidence>